<sequence length="485" mass="54428">MAVINDLIGNFGRYHWWLCFIVFLSKFGVAFHQMAIIFLAPPAHYTCPNNETCCDNPVFDKSVFTRTIVTEWNLICENSWLKDFTQTVFQFGVLAGSLMFGVASDKYGRKPTLIISVIIEILTGVMASFLPDFWSFTIVRMLVGVANGGIMIISFVIVMEYVGNVTRDVVSALYHIPFTAGHIALAAVGYYIRDYTYFQLFISLVNAVLLFYICLLPETPRWLIATNKTEKAIVLMEQVAKFNKLPTEDIRQKVEMYYMERRQARQKSSVLELFRIKTLRTNLLIMSFAWLSCSYCFYGIAYYVSHLTGDVFINVVATGSVCLCGCIICIPLIKFSRRKTVVVSGNALCSLCLFIVAFVPEGKASVVIGCVGECLSYVIFVLIYLYCTEMFPTVVRNSAIGICSMMARVGAMIAPFVAAFRPHGQWCAPVAFGIFPLISAILCLWLPETKDCELMMTIEEAEEALGKHQIPPARNRDVNIAESAV</sequence>
<dbReference type="InterPro" id="IPR020846">
    <property type="entry name" value="MFS_dom"/>
</dbReference>
<feature type="transmembrane region" description="Helical" evidence="5">
    <location>
        <begin position="426"/>
        <end position="446"/>
    </location>
</feature>
<keyword evidence="3 5" id="KW-1133">Transmembrane helix</keyword>
<dbReference type="InterPro" id="IPR036259">
    <property type="entry name" value="MFS_trans_sf"/>
</dbReference>
<reference evidence="8" key="1">
    <citation type="submission" date="2025-08" db="UniProtKB">
        <authorList>
            <consortium name="RefSeq"/>
        </authorList>
    </citation>
    <scope>IDENTIFICATION</scope>
</reference>
<dbReference type="PROSITE" id="PS50850">
    <property type="entry name" value="MFS"/>
    <property type="match status" value="1"/>
</dbReference>
<feature type="transmembrane region" description="Helical" evidence="5">
    <location>
        <begin position="283"/>
        <end position="305"/>
    </location>
</feature>
<keyword evidence="2 5" id="KW-0812">Transmembrane</keyword>
<dbReference type="Gene3D" id="1.20.1250.20">
    <property type="entry name" value="MFS general substrate transporter like domains"/>
    <property type="match status" value="1"/>
</dbReference>
<keyword evidence="7" id="KW-1185">Reference proteome</keyword>
<evidence type="ECO:0000256" key="3">
    <source>
        <dbReference type="ARBA" id="ARBA00022989"/>
    </source>
</evidence>
<dbReference type="AlphaFoldDB" id="A0A7E5W075"/>
<dbReference type="InParanoid" id="A0A7E5W075"/>
<evidence type="ECO:0000313" key="7">
    <source>
        <dbReference type="Proteomes" id="UP000322000"/>
    </source>
</evidence>
<accession>A0A7E5W075</accession>
<evidence type="ECO:0000259" key="6">
    <source>
        <dbReference type="PROSITE" id="PS50850"/>
    </source>
</evidence>
<dbReference type="RefSeq" id="XP_026733999.1">
    <property type="nucleotide sequence ID" value="XM_026878198.1"/>
</dbReference>
<dbReference type="SUPFAM" id="SSF103473">
    <property type="entry name" value="MFS general substrate transporter"/>
    <property type="match status" value="1"/>
</dbReference>
<dbReference type="PANTHER" id="PTHR24064">
    <property type="entry name" value="SOLUTE CARRIER FAMILY 22 MEMBER"/>
    <property type="match status" value="1"/>
</dbReference>
<feature type="transmembrane region" description="Helical" evidence="5">
    <location>
        <begin position="171"/>
        <end position="192"/>
    </location>
</feature>
<evidence type="ECO:0000313" key="8">
    <source>
        <dbReference type="RefSeq" id="XP_026733999.1"/>
    </source>
</evidence>
<organism evidence="7 8">
    <name type="scientific">Trichoplusia ni</name>
    <name type="common">Cabbage looper</name>
    <dbReference type="NCBI Taxonomy" id="7111"/>
    <lineage>
        <taxon>Eukaryota</taxon>
        <taxon>Metazoa</taxon>
        <taxon>Ecdysozoa</taxon>
        <taxon>Arthropoda</taxon>
        <taxon>Hexapoda</taxon>
        <taxon>Insecta</taxon>
        <taxon>Pterygota</taxon>
        <taxon>Neoptera</taxon>
        <taxon>Endopterygota</taxon>
        <taxon>Lepidoptera</taxon>
        <taxon>Glossata</taxon>
        <taxon>Ditrysia</taxon>
        <taxon>Noctuoidea</taxon>
        <taxon>Noctuidae</taxon>
        <taxon>Plusiinae</taxon>
        <taxon>Trichoplusia</taxon>
    </lineage>
</organism>
<dbReference type="CDD" id="cd17317">
    <property type="entry name" value="MFS_SLC22"/>
    <property type="match status" value="1"/>
</dbReference>
<gene>
    <name evidence="8" type="primary">LOC113498253</name>
</gene>
<feature type="transmembrane region" description="Helical" evidence="5">
    <location>
        <begin position="399"/>
        <end position="420"/>
    </location>
</feature>
<evidence type="ECO:0000256" key="1">
    <source>
        <dbReference type="ARBA" id="ARBA00004141"/>
    </source>
</evidence>
<feature type="transmembrane region" description="Helical" evidence="5">
    <location>
        <begin position="340"/>
        <end position="360"/>
    </location>
</feature>
<dbReference type="OrthoDB" id="5296287at2759"/>
<feature type="domain" description="Major facilitator superfamily (MFS) profile" evidence="6">
    <location>
        <begin position="18"/>
        <end position="451"/>
    </location>
</feature>
<dbReference type="Pfam" id="PF00083">
    <property type="entry name" value="Sugar_tr"/>
    <property type="match status" value="1"/>
</dbReference>
<dbReference type="GeneID" id="113498253"/>
<feature type="transmembrane region" description="Helical" evidence="5">
    <location>
        <begin position="366"/>
        <end position="387"/>
    </location>
</feature>
<feature type="transmembrane region" description="Helical" evidence="5">
    <location>
        <begin position="87"/>
        <end position="104"/>
    </location>
</feature>
<feature type="transmembrane region" description="Helical" evidence="5">
    <location>
        <begin position="198"/>
        <end position="216"/>
    </location>
</feature>
<dbReference type="Proteomes" id="UP000322000">
    <property type="component" value="Chromosome 10"/>
</dbReference>
<comment type="subcellular location">
    <subcellularLocation>
        <location evidence="1">Membrane</location>
        <topology evidence="1">Multi-pass membrane protein</topology>
    </subcellularLocation>
</comment>
<evidence type="ECO:0000256" key="5">
    <source>
        <dbReference type="SAM" id="Phobius"/>
    </source>
</evidence>
<protein>
    <submittedName>
        <fullName evidence="8">Organic cation transporter-like protein</fullName>
    </submittedName>
</protein>
<evidence type="ECO:0000256" key="2">
    <source>
        <dbReference type="ARBA" id="ARBA00022692"/>
    </source>
</evidence>
<evidence type="ECO:0000256" key="4">
    <source>
        <dbReference type="ARBA" id="ARBA00023136"/>
    </source>
</evidence>
<dbReference type="GO" id="GO:0022857">
    <property type="term" value="F:transmembrane transporter activity"/>
    <property type="evidence" value="ECO:0007669"/>
    <property type="project" value="InterPro"/>
</dbReference>
<dbReference type="InterPro" id="IPR005828">
    <property type="entry name" value="MFS_sugar_transport-like"/>
</dbReference>
<dbReference type="KEGG" id="tnl:113498253"/>
<proteinExistence type="predicted"/>
<feature type="transmembrane region" description="Helical" evidence="5">
    <location>
        <begin position="311"/>
        <end position="333"/>
    </location>
</feature>
<dbReference type="GO" id="GO:0016020">
    <property type="term" value="C:membrane"/>
    <property type="evidence" value="ECO:0007669"/>
    <property type="project" value="UniProtKB-SubCell"/>
</dbReference>
<feature type="transmembrane region" description="Helical" evidence="5">
    <location>
        <begin position="136"/>
        <end position="159"/>
    </location>
</feature>
<name>A0A7E5W075_TRINI</name>
<feature type="transmembrane region" description="Helical" evidence="5">
    <location>
        <begin position="111"/>
        <end position="130"/>
    </location>
</feature>
<feature type="transmembrane region" description="Helical" evidence="5">
    <location>
        <begin position="16"/>
        <end position="40"/>
    </location>
</feature>
<keyword evidence="4 5" id="KW-0472">Membrane</keyword>